<proteinExistence type="inferred from homology"/>
<protein>
    <recommendedName>
        <fullName evidence="2">26S proteasome complex subunit SEM1</fullName>
    </recommendedName>
</protein>
<evidence type="ECO:0000256" key="1">
    <source>
        <dbReference type="ARBA" id="ARBA00034491"/>
    </source>
</evidence>
<dbReference type="GO" id="GO:0006406">
    <property type="term" value="P:mRNA export from nucleus"/>
    <property type="evidence" value="ECO:0007669"/>
    <property type="project" value="UniProtKB-UniRule"/>
</dbReference>
<feature type="compositionally biased region" description="Low complexity" evidence="3">
    <location>
        <begin position="57"/>
        <end position="71"/>
    </location>
</feature>
<gene>
    <name evidence="4" type="ORF">SYNPS1DRAFT_26742</name>
</gene>
<organism evidence="4 5">
    <name type="scientific">Syncephalis pseudoplumigaleata</name>
    <dbReference type="NCBI Taxonomy" id="1712513"/>
    <lineage>
        <taxon>Eukaryota</taxon>
        <taxon>Fungi</taxon>
        <taxon>Fungi incertae sedis</taxon>
        <taxon>Zoopagomycota</taxon>
        <taxon>Zoopagomycotina</taxon>
        <taxon>Zoopagomycetes</taxon>
        <taxon>Zoopagales</taxon>
        <taxon>Piptocephalidaceae</taxon>
        <taxon>Syncephalis</taxon>
    </lineage>
</organism>
<dbReference type="AlphaFoldDB" id="A0A4P9Z4U3"/>
<dbReference type="SMART" id="SM01385">
    <property type="entry name" value="DSS1_SEM1"/>
    <property type="match status" value="1"/>
</dbReference>
<comment type="function">
    <text evidence="2">Component of the 26S proteasome, a multiprotein complex involved in the ATP-dependent degradation of ubiquitinated proteins.</text>
</comment>
<dbReference type="Pfam" id="PF05160">
    <property type="entry name" value="DSS1_SEM1"/>
    <property type="match status" value="1"/>
</dbReference>
<keyword evidence="2" id="KW-0647">Proteasome</keyword>
<dbReference type="PANTHER" id="PTHR16771">
    <property type="entry name" value="26 PROTEASOME COMPLEX SUBUNIT DSS1"/>
    <property type="match status" value="1"/>
</dbReference>
<dbReference type="EMBL" id="KZ989179">
    <property type="protein sequence ID" value="RKP27614.1"/>
    <property type="molecule type" value="Genomic_DNA"/>
</dbReference>
<keyword evidence="5" id="KW-1185">Reference proteome</keyword>
<name>A0A4P9Z4U3_9FUNG</name>
<feature type="region of interest" description="Disordered" evidence="3">
    <location>
        <begin position="57"/>
        <end position="78"/>
    </location>
</feature>
<dbReference type="Proteomes" id="UP000278143">
    <property type="component" value="Unassembled WGS sequence"/>
</dbReference>
<evidence type="ECO:0000313" key="5">
    <source>
        <dbReference type="Proteomes" id="UP000278143"/>
    </source>
</evidence>
<evidence type="ECO:0000256" key="3">
    <source>
        <dbReference type="SAM" id="MobiDB-lite"/>
    </source>
</evidence>
<dbReference type="GO" id="GO:0005634">
    <property type="term" value="C:nucleus"/>
    <property type="evidence" value="ECO:0007669"/>
    <property type="project" value="UniProtKB-SubCell"/>
</dbReference>
<comment type="similarity">
    <text evidence="1 2">Belongs to the DSS1/SEM1 family.</text>
</comment>
<evidence type="ECO:0000313" key="4">
    <source>
        <dbReference type="EMBL" id="RKP27614.1"/>
    </source>
</evidence>
<sequence>MHTWLGRSSSPHHHPITLSLYLARSLDLIPALLLIVAAAAARSCSYNAHAIAETMSAQPTTTATAGSPATQDEAATADKTTLPQLGALEEDDEFEEFAAEDWNRGEEDAEDQQLWEDNWDDDDVEDEFAVQLRNELSKVSAQPQAMAE</sequence>
<dbReference type="GO" id="GO:0043248">
    <property type="term" value="P:proteasome assembly"/>
    <property type="evidence" value="ECO:0007669"/>
    <property type="project" value="UniProtKB-UniRule"/>
</dbReference>
<dbReference type="GO" id="GO:0008541">
    <property type="term" value="C:proteasome regulatory particle, lid subcomplex"/>
    <property type="evidence" value="ECO:0007669"/>
    <property type="project" value="UniProtKB-UniRule"/>
</dbReference>
<dbReference type="PANTHER" id="PTHR16771:SF0">
    <property type="entry name" value="26S PROTEASOME COMPLEX SUBUNIT SEM1"/>
    <property type="match status" value="1"/>
</dbReference>
<accession>A0A4P9Z4U3</accession>
<reference evidence="5" key="1">
    <citation type="journal article" date="2018" name="Nat. Microbiol.">
        <title>Leveraging single-cell genomics to expand the fungal tree of life.</title>
        <authorList>
            <person name="Ahrendt S.R."/>
            <person name="Quandt C.A."/>
            <person name="Ciobanu D."/>
            <person name="Clum A."/>
            <person name="Salamov A."/>
            <person name="Andreopoulos B."/>
            <person name="Cheng J.F."/>
            <person name="Woyke T."/>
            <person name="Pelin A."/>
            <person name="Henrissat B."/>
            <person name="Reynolds N.K."/>
            <person name="Benny G.L."/>
            <person name="Smith M.E."/>
            <person name="James T.Y."/>
            <person name="Grigoriev I.V."/>
        </authorList>
    </citation>
    <scope>NUCLEOTIDE SEQUENCE [LARGE SCALE GENOMIC DNA]</scope>
    <source>
        <strain evidence="5">Benny S71-1</strain>
    </source>
</reference>
<comment type="subcellular location">
    <subcellularLocation>
        <location evidence="2">Nucleus</location>
    </subcellularLocation>
</comment>
<evidence type="ECO:0000256" key="2">
    <source>
        <dbReference type="RuleBase" id="RU369057"/>
    </source>
</evidence>
<dbReference type="InterPro" id="IPR007834">
    <property type="entry name" value="DSS1_SEM1"/>
</dbReference>
<dbReference type="GO" id="GO:0000724">
    <property type="term" value="P:double-strand break repair via homologous recombination"/>
    <property type="evidence" value="ECO:0007669"/>
    <property type="project" value="TreeGrafter"/>
</dbReference>
<keyword evidence="2" id="KW-0539">Nucleus</keyword>